<dbReference type="AlphaFoldDB" id="A0A0L0GEY4"/>
<proteinExistence type="predicted"/>
<sequence length="315" mass="35570">MGDLVVSATSTLKTSQSTVSKESTLVAFAVRQMPRKRENHNTPCDVLRFMCVDYPKTVSLKNTFVAVKRPRPSAAIITSTLFWPEAGLDRSKEIVELETRLLRTIIILTVSQRCNDWFNLRQLLITGTVGQTLALKDVDARKFISSRAFVPGTAENNDDEDSDEPFTAQVRRLEGVCVQKLCSNCIHTSTVNAGRRIDEDGFMDQYACLDIRSDDEEENNYPSLAIDQEFVEKDSSVDNSQLVSHTTKTTDAELTTVAIWLVDSWYGRHFSTDAMKEGTNNEPFIMALLSKDKLVHGIYYIGLVCMKQYSWIWAK</sequence>
<accession>A0A0L0GEY4</accession>
<gene>
    <name evidence="1" type="ORF">SARC_00339</name>
</gene>
<dbReference type="EMBL" id="KQ241605">
    <property type="protein sequence ID" value="KNC87575.1"/>
    <property type="molecule type" value="Genomic_DNA"/>
</dbReference>
<dbReference type="Proteomes" id="UP000054560">
    <property type="component" value="Unassembled WGS sequence"/>
</dbReference>
<evidence type="ECO:0000313" key="1">
    <source>
        <dbReference type="EMBL" id="KNC87575.1"/>
    </source>
</evidence>
<reference evidence="1 2" key="1">
    <citation type="submission" date="2011-02" db="EMBL/GenBank/DDBJ databases">
        <title>The Genome Sequence of Sphaeroforma arctica JP610.</title>
        <authorList>
            <consortium name="The Broad Institute Genome Sequencing Platform"/>
            <person name="Russ C."/>
            <person name="Cuomo C."/>
            <person name="Young S.K."/>
            <person name="Zeng Q."/>
            <person name="Gargeya S."/>
            <person name="Alvarado L."/>
            <person name="Berlin A."/>
            <person name="Chapman S.B."/>
            <person name="Chen Z."/>
            <person name="Freedman E."/>
            <person name="Gellesch M."/>
            <person name="Goldberg J."/>
            <person name="Griggs A."/>
            <person name="Gujja S."/>
            <person name="Heilman E."/>
            <person name="Heiman D."/>
            <person name="Howarth C."/>
            <person name="Mehta T."/>
            <person name="Neiman D."/>
            <person name="Pearson M."/>
            <person name="Roberts A."/>
            <person name="Saif S."/>
            <person name="Shea T."/>
            <person name="Shenoy N."/>
            <person name="Sisk P."/>
            <person name="Stolte C."/>
            <person name="Sykes S."/>
            <person name="White J."/>
            <person name="Yandava C."/>
            <person name="Burger G."/>
            <person name="Gray M.W."/>
            <person name="Holland P.W.H."/>
            <person name="King N."/>
            <person name="Lang F.B.F."/>
            <person name="Roger A.J."/>
            <person name="Ruiz-Trillo I."/>
            <person name="Haas B."/>
            <person name="Nusbaum C."/>
            <person name="Birren B."/>
        </authorList>
    </citation>
    <scope>NUCLEOTIDE SEQUENCE [LARGE SCALE GENOMIC DNA]</scope>
    <source>
        <strain evidence="1 2">JP610</strain>
    </source>
</reference>
<name>A0A0L0GEY4_9EUKA</name>
<dbReference type="GeneID" id="25900843"/>
<keyword evidence="2" id="KW-1185">Reference proteome</keyword>
<organism evidence="1 2">
    <name type="scientific">Sphaeroforma arctica JP610</name>
    <dbReference type="NCBI Taxonomy" id="667725"/>
    <lineage>
        <taxon>Eukaryota</taxon>
        <taxon>Ichthyosporea</taxon>
        <taxon>Ichthyophonida</taxon>
        <taxon>Sphaeroforma</taxon>
    </lineage>
</organism>
<protein>
    <submittedName>
        <fullName evidence="1">Uncharacterized protein</fullName>
    </submittedName>
</protein>
<dbReference type="RefSeq" id="XP_014161477.1">
    <property type="nucleotide sequence ID" value="XM_014306002.1"/>
</dbReference>
<evidence type="ECO:0000313" key="2">
    <source>
        <dbReference type="Proteomes" id="UP000054560"/>
    </source>
</evidence>